<dbReference type="PANTHER" id="PTHR40074">
    <property type="entry name" value="O-ACETYLTRANSFERASE WECH"/>
    <property type="match status" value="1"/>
</dbReference>
<dbReference type="STRING" id="420247.Msm_1370"/>
<accession>A5UMZ7</accession>
<dbReference type="GO" id="GO:0016413">
    <property type="term" value="F:O-acetyltransferase activity"/>
    <property type="evidence" value="ECO:0007669"/>
    <property type="project" value="TreeGrafter"/>
</dbReference>
<feature type="transmembrane region" description="Helical" evidence="6">
    <location>
        <begin position="325"/>
        <end position="346"/>
    </location>
</feature>
<dbReference type="Pfam" id="PF01757">
    <property type="entry name" value="Acyl_transf_3"/>
    <property type="match status" value="1"/>
</dbReference>
<evidence type="ECO:0000256" key="1">
    <source>
        <dbReference type="ARBA" id="ARBA00004651"/>
    </source>
</evidence>
<evidence type="ECO:0000256" key="5">
    <source>
        <dbReference type="ARBA" id="ARBA00023136"/>
    </source>
</evidence>
<comment type="subcellular location">
    <subcellularLocation>
        <location evidence="1">Cell membrane</location>
        <topology evidence="1">Multi-pass membrane protein</topology>
    </subcellularLocation>
</comment>
<dbReference type="AlphaFoldDB" id="A5UMZ7"/>
<keyword evidence="9" id="KW-1185">Reference proteome</keyword>
<keyword evidence="5 6" id="KW-0472">Membrane</keyword>
<feature type="transmembrane region" description="Helical" evidence="6">
    <location>
        <begin position="42"/>
        <end position="61"/>
    </location>
</feature>
<dbReference type="PATRIC" id="fig|420247.28.peg.1365"/>
<dbReference type="eggNOG" id="arCOG03634">
    <property type="taxonomic scope" value="Archaea"/>
</dbReference>
<evidence type="ECO:0000256" key="2">
    <source>
        <dbReference type="ARBA" id="ARBA00022475"/>
    </source>
</evidence>
<feature type="transmembrane region" description="Helical" evidence="6">
    <location>
        <begin position="287"/>
        <end position="305"/>
    </location>
</feature>
<gene>
    <name evidence="8" type="ordered locus">Msm_1370</name>
</gene>
<evidence type="ECO:0000256" key="6">
    <source>
        <dbReference type="SAM" id="Phobius"/>
    </source>
</evidence>
<dbReference type="HOGENOM" id="CLU_714981_0_0_2"/>
<organism evidence="8 9">
    <name type="scientific">Methanobrevibacter smithii (strain ATCC 35061 / DSM 861 / OCM 144 / PS)</name>
    <dbReference type="NCBI Taxonomy" id="420247"/>
    <lineage>
        <taxon>Archaea</taxon>
        <taxon>Methanobacteriati</taxon>
        <taxon>Methanobacteriota</taxon>
        <taxon>Methanomada group</taxon>
        <taxon>Methanobacteria</taxon>
        <taxon>Methanobacteriales</taxon>
        <taxon>Methanobacteriaceae</taxon>
        <taxon>Methanobrevibacter</taxon>
    </lineage>
</organism>
<reference evidence="8 9" key="1">
    <citation type="journal article" date="2007" name="Proc. Natl. Acad. Sci. U.S.A.">
        <title>Genomic and metabolic adaptations of Methanobrevibacter smithii to the human gut.</title>
        <authorList>
            <person name="Samuel B.S."/>
            <person name="Hansen E.E."/>
            <person name="Manchester J.K."/>
            <person name="Coutinho P.M."/>
            <person name="Henrissat B."/>
            <person name="Fulton R."/>
            <person name="Latreille P."/>
            <person name="Kim K."/>
            <person name="Wilson R.K."/>
            <person name="Gordon J.I."/>
        </authorList>
    </citation>
    <scope>NUCLEOTIDE SEQUENCE [LARGE SCALE GENOMIC DNA]</scope>
    <source>
        <strain evidence="9">ATCC 35061 / DSM 861 / OCM 144 / PS</strain>
    </source>
</reference>
<evidence type="ECO:0000313" key="8">
    <source>
        <dbReference type="EMBL" id="ABQ87575.1"/>
    </source>
</evidence>
<dbReference type="PANTHER" id="PTHR40074:SF2">
    <property type="entry name" value="O-ACETYLTRANSFERASE WECH"/>
    <property type="match status" value="1"/>
</dbReference>
<keyword evidence="3 6" id="KW-0812">Transmembrane</keyword>
<proteinExistence type="predicted"/>
<feature type="transmembrane region" description="Helical" evidence="6">
    <location>
        <begin position="175"/>
        <end position="193"/>
    </location>
</feature>
<protein>
    <submittedName>
        <fullName evidence="8">Conserved hypothetical membrane protein Msm_1370</fullName>
    </submittedName>
</protein>
<feature type="transmembrane region" description="Helical" evidence="6">
    <location>
        <begin position="205"/>
        <end position="226"/>
    </location>
</feature>
<feature type="transmembrane region" description="Helical" evidence="6">
    <location>
        <begin position="12"/>
        <end position="30"/>
    </location>
</feature>
<name>A5UMZ7_METS3</name>
<feature type="transmembrane region" description="Helical" evidence="6">
    <location>
        <begin position="81"/>
        <end position="101"/>
    </location>
</feature>
<feature type="domain" description="Acyltransferase 3" evidence="7">
    <location>
        <begin position="8"/>
        <end position="342"/>
    </location>
</feature>
<dbReference type="BioCyc" id="MSMI420247:GHWZ-1407-MONOMER"/>
<dbReference type="GeneID" id="78818020"/>
<evidence type="ECO:0000313" key="9">
    <source>
        <dbReference type="Proteomes" id="UP000001992"/>
    </source>
</evidence>
<dbReference type="GO" id="GO:0005886">
    <property type="term" value="C:plasma membrane"/>
    <property type="evidence" value="ECO:0007669"/>
    <property type="project" value="UniProtKB-SubCell"/>
</dbReference>
<dbReference type="Proteomes" id="UP000001992">
    <property type="component" value="Chromosome"/>
</dbReference>
<dbReference type="EMBL" id="CP000678">
    <property type="protein sequence ID" value="ABQ87575.1"/>
    <property type="molecule type" value="Genomic_DNA"/>
</dbReference>
<dbReference type="InterPro" id="IPR002656">
    <property type="entry name" value="Acyl_transf_3_dom"/>
</dbReference>
<dbReference type="EnsemblBacteria" id="ABQ87575">
    <property type="protein sequence ID" value="ABQ87575"/>
    <property type="gene ID" value="Msm_1370"/>
</dbReference>
<feature type="transmembrane region" description="Helical" evidence="6">
    <location>
        <begin position="121"/>
        <end position="140"/>
    </location>
</feature>
<evidence type="ECO:0000256" key="4">
    <source>
        <dbReference type="ARBA" id="ARBA00022989"/>
    </source>
</evidence>
<dbReference type="KEGG" id="msi:Msm_1370"/>
<dbReference type="RefSeq" id="WP_011954467.1">
    <property type="nucleotide sequence ID" value="NC_009515.1"/>
</dbReference>
<keyword evidence="4 6" id="KW-1133">Transmembrane helix</keyword>
<sequence>MEISERIRYVDQLRAVSILFLIAINVAMVFKYKSVGNLQEYVVFTTFGFGVPIFLMLLGLLMLDRDYSDIETFIKTDFVRIFIPFLIWNTLLALLMTASAGKLSFSFSCVVYFMSKFMTQHWYAWMLLGLYLSLPIFSPYVRSTKLRGAKYFLILAISASLIYQLIAYIGSPTYFNLTFFIGPILYMFLGYYLENHRFNIKSKWLILLGFAIFLITTAYMINFDIFVNGIQKTIFLHHYNFLTENYVDVSVVAILQAAGVFVMIKYLNDPKLQNNKILKRIHNSRKFNYSVMTISRACYGVYLLNQSLLLILTTFVDISFLDNPVGIVVLTFVLAFVCCAIILGLIEMGVPGKYIGYD</sequence>
<feature type="transmembrane region" description="Helical" evidence="6">
    <location>
        <begin position="152"/>
        <end position="169"/>
    </location>
</feature>
<evidence type="ECO:0000256" key="3">
    <source>
        <dbReference type="ARBA" id="ARBA00022692"/>
    </source>
</evidence>
<dbReference type="GO" id="GO:0009246">
    <property type="term" value="P:enterobacterial common antigen biosynthetic process"/>
    <property type="evidence" value="ECO:0007669"/>
    <property type="project" value="TreeGrafter"/>
</dbReference>
<keyword evidence="2" id="KW-1003">Cell membrane</keyword>
<evidence type="ECO:0000259" key="7">
    <source>
        <dbReference type="Pfam" id="PF01757"/>
    </source>
</evidence>
<feature type="transmembrane region" description="Helical" evidence="6">
    <location>
        <begin position="246"/>
        <end position="267"/>
    </location>
</feature>